<evidence type="ECO:0000256" key="10">
    <source>
        <dbReference type="ARBA" id="ARBA00033067"/>
    </source>
</evidence>
<name>A0ABP5AMJ9_9ACTN</name>
<evidence type="ECO:0000256" key="9">
    <source>
        <dbReference type="ARBA" id="ARBA00031367"/>
    </source>
</evidence>
<evidence type="ECO:0000256" key="8">
    <source>
        <dbReference type="ARBA" id="ARBA00023235"/>
    </source>
</evidence>
<evidence type="ECO:0000256" key="7">
    <source>
        <dbReference type="ARBA" id="ARBA00023027"/>
    </source>
</evidence>
<dbReference type="PANTHER" id="PTHR43725">
    <property type="entry name" value="UDP-GLUCOSE 4-EPIMERASE"/>
    <property type="match status" value="1"/>
</dbReference>
<reference evidence="13" key="1">
    <citation type="journal article" date="2019" name="Int. J. Syst. Evol. Microbiol.">
        <title>The Global Catalogue of Microorganisms (GCM) 10K type strain sequencing project: providing services to taxonomists for standard genome sequencing and annotation.</title>
        <authorList>
            <consortium name="The Broad Institute Genomics Platform"/>
            <consortium name="The Broad Institute Genome Sequencing Center for Infectious Disease"/>
            <person name="Wu L."/>
            <person name="Ma J."/>
        </authorList>
    </citation>
    <scope>NUCLEOTIDE SEQUENCE [LARGE SCALE GENOMIC DNA]</scope>
    <source>
        <strain evidence="13">JCM 14046</strain>
    </source>
</reference>
<comment type="catalytic activity">
    <reaction evidence="1">
        <text>UDP-alpha-D-glucose = UDP-alpha-D-galactose</text>
        <dbReference type="Rhea" id="RHEA:22168"/>
        <dbReference type="ChEBI" id="CHEBI:58885"/>
        <dbReference type="ChEBI" id="CHEBI:66914"/>
        <dbReference type="EC" id="5.1.3.2"/>
    </reaction>
</comment>
<dbReference type="Proteomes" id="UP001501612">
    <property type="component" value="Unassembled WGS sequence"/>
</dbReference>
<dbReference type="Gene3D" id="3.90.25.10">
    <property type="entry name" value="UDP-galactose 4-epimerase, domain 1"/>
    <property type="match status" value="1"/>
</dbReference>
<dbReference type="InterPro" id="IPR001509">
    <property type="entry name" value="Epimerase_deHydtase"/>
</dbReference>
<comment type="cofactor">
    <cofactor evidence="2">
        <name>NAD(+)</name>
        <dbReference type="ChEBI" id="CHEBI:57540"/>
    </cofactor>
</comment>
<feature type="domain" description="NAD-dependent epimerase/dehydratase" evidence="11">
    <location>
        <begin position="3"/>
        <end position="244"/>
    </location>
</feature>
<comment type="similarity">
    <text evidence="4">Belongs to the NAD(P)-dependent epimerase/dehydratase family.</text>
</comment>
<dbReference type="Gene3D" id="3.40.50.720">
    <property type="entry name" value="NAD(P)-binding Rossmann-like Domain"/>
    <property type="match status" value="1"/>
</dbReference>
<evidence type="ECO:0000256" key="1">
    <source>
        <dbReference type="ARBA" id="ARBA00000083"/>
    </source>
</evidence>
<evidence type="ECO:0000256" key="3">
    <source>
        <dbReference type="ARBA" id="ARBA00004947"/>
    </source>
</evidence>
<evidence type="ECO:0000313" key="13">
    <source>
        <dbReference type="Proteomes" id="UP001501612"/>
    </source>
</evidence>
<dbReference type="Pfam" id="PF01370">
    <property type="entry name" value="Epimerase"/>
    <property type="match status" value="1"/>
</dbReference>
<evidence type="ECO:0000256" key="6">
    <source>
        <dbReference type="ARBA" id="ARBA00018569"/>
    </source>
</evidence>
<evidence type="ECO:0000256" key="5">
    <source>
        <dbReference type="ARBA" id="ARBA00013189"/>
    </source>
</evidence>
<proteinExistence type="inferred from homology"/>
<accession>A0ABP5AMJ9</accession>
<dbReference type="EMBL" id="BAAAMY010000004">
    <property type="protein sequence ID" value="GAA1916229.1"/>
    <property type="molecule type" value="Genomic_DNA"/>
</dbReference>
<dbReference type="InterPro" id="IPR005886">
    <property type="entry name" value="UDP_G4E"/>
</dbReference>
<evidence type="ECO:0000259" key="11">
    <source>
        <dbReference type="Pfam" id="PF01370"/>
    </source>
</evidence>
<comment type="caution">
    <text evidence="12">The sequence shown here is derived from an EMBL/GenBank/DDBJ whole genome shotgun (WGS) entry which is preliminary data.</text>
</comment>
<dbReference type="SUPFAM" id="SSF51735">
    <property type="entry name" value="NAD(P)-binding Rossmann-fold domains"/>
    <property type="match status" value="1"/>
</dbReference>
<keyword evidence="8" id="KW-0413">Isomerase</keyword>
<keyword evidence="13" id="KW-1185">Reference proteome</keyword>
<dbReference type="EC" id="5.1.3.2" evidence="5"/>
<dbReference type="NCBIfam" id="TIGR01179">
    <property type="entry name" value="galE"/>
    <property type="match status" value="1"/>
</dbReference>
<dbReference type="RefSeq" id="WP_344006130.1">
    <property type="nucleotide sequence ID" value="NZ_BAAAMY010000004.1"/>
</dbReference>
<protein>
    <recommendedName>
        <fullName evidence="6">UDP-glucose 4-epimerase</fullName>
        <ecNumber evidence="5">5.1.3.2</ecNumber>
    </recommendedName>
    <alternativeName>
        <fullName evidence="10">Galactowaldenase</fullName>
    </alternativeName>
    <alternativeName>
        <fullName evidence="9">UDP-galactose 4-epimerase</fullName>
    </alternativeName>
</protein>
<dbReference type="InterPro" id="IPR036291">
    <property type="entry name" value="NAD(P)-bd_dom_sf"/>
</dbReference>
<keyword evidence="7" id="KW-0520">NAD</keyword>
<gene>
    <name evidence="12" type="primary">galE</name>
    <name evidence="12" type="ORF">GCM10009737_17110</name>
</gene>
<evidence type="ECO:0000313" key="12">
    <source>
        <dbReference type="EMBL" id="GAA1916229.1"/>
    </source>
</evidence>
<evidence type="ECO:0000256" key="4">
    <source>
        <dbReference type="ARBA" id="ARBA00007637"/>
    </source>
</evidence>
<evidence type="ECO:0000256" key="2">
    <source>
        <dbReference type="ARBA" id="ARBA00001911"/>
    </source>
</evidence>
<comment type="pathway">
    <text evidence="3">Carbohydrate metabolism; galactose metabolism.</text>
</comment>
<sequence>MKVLVTGGAGYIGSTTCKALEEAGHVPVVLDSLLTGPRVFVKDRAFYEGDVADRALLRRIAEEHPDLEATIHMAARIVVPESVQQPYEYYRDNVAKSLELFDELTALGLPRVLFSSSASLYALKDAFEVTEADPLAPGSPYARTKLMMEMALQDMAAATDLRAVILRYFNPIGSDPDLESGIYAREPSHVLGQLVMAARGQKDSFTITGTEHPTRDGTGIRDYVHVWDLARAHVRAVERFDDVLAAVDAPSTVINVGTGDGVTVRELVAAFERVFGATVPVTEAPPRPGDAVGAFANVDASARLLDWRTELSLDDAIASALAWGERREEVLGYP</sequence>
<organism evidence="12 13">
    <name type="scientific">Nocardioides lentus</name>
    <dbReference type="NCBI Taxonomy" id="338077"/>
    <lineage>
        <taxon>Bacteria</taxon>
        <taxon>Bacillati</taxon>
        <taxon>Actinomycetota</taxon>
        <taxon>Actinomycetes</taxon>
        <taxon>Propionibacteriales</taxon>
        <taxon>Nocardioidaceae</taxon>
        <taxon>Nocardioides</taxon>
    </lineage>
</organism>